<gene>
    <name evidence="2" type="ORF">PGT21_032523</name>
    <name evidence="3" type="ORF">PGTUg99_029209</name>
</gene>
<evidence type="ECO:0000313" key="3">
    <source>
        <dbReference type="EMBL" id="KAA1109335.1"/>
    </source>
</evidence>
<organism evidence="2 4">
    <name type="scientific">Puccinia graminis f. sp. tritici</name>
    <dbReference type="NCBI Taxonomy" id="56615"/>
    <lineage>
        <taxon>Eukaryota</taxon>
        <taxon>Fungi</taxon>
        <taxon>Dikarya</taxon>
        <taxon>Basidiomycota</taxon>
        <taxon>Pucciniomycotina</taxon>
        <taxon>Pucciniomycetes</taxon>
        <taxon>Pucciniales</taxon>
        <taxon>Pucciniaceae</taxon>
        <taxon>Puccinia</taxon>
    </lineage>
</organism>
<name>A0A5B0PZQ9_PUCGR</name>
<evidence type="ECO:0000313" key="2">
    <source>
        <dbReference type="EMBL" id="KAA1106284.1"/>
    </source>
</evidence>
<dbReference type="AlphaFoldDB" id="A0A5B0PZQ9"/>
<accession>A0A5B0PZQ9</accession>
<dbReference type="Proteomes" id="UP000324748">
    <property type="component" value="Unassembled WGS sequence"/>
</dbReference>
<feature type="region of interest" description="Disordered" evidence="1">
    <location>
        <begin position="27"/>
        <end position="50"/>
    </location>
</feature>
<comment type="caution">
    <text evidence="2">The sequence shown here is derived from an EMBL/GenBank/DDBJ whole genome shotgun (WGS) entry which is preliminary data.</text>
</comment>
<dbReference type="EMBL" id="VSWC01000040">
    <property type="protein sequence ID" value="KAA1106284.1"/>
    <property type="molecule type" value="Genomic_DNA"/>
</dbReference>
<evidence type="ECO:0000313" key="5">
    <source>
        <dbReference type="Proteomes" id="UP000325313"/>
    </source>
</evidence>
<evidence type="ECO:0000313" key="4">
    <source>
        <dbReference type="Proteomes" id="UP000324748"/>
    </source>
</evidence>
<dbReference type="EMBL" id="VDEP01000305">
    <property type="protein sequence ID" value="KAA1109335.1"/>
    <property type="molecule type" value="Genomic_DNA"/>
</dbReference>
<evidence type="ECO:0000256" key="1">
    <source>
        <dbReference type="SAM" id="MobiDB-lite"/>
    </source>
</evidence>
<reference evidence="4 5" key="1">
    <citation type="submission" date="2019-05" db="EMBL/GenBank/DDBJ databases">
        <title>Emergence of the Ug99 lineage of the wheat stem rust pathogen through somatic hybridization.</title>
        <authorList>
            <person name="Li F."/>
            <person name="Upadhyaya N.M."/>
            <person name="Sperschneider J."/>
            <person name="Matny O."/>
            <person name="Nguyen-Phuc H."/>
            <person name="Mago R."/>
            <person name="Raley C."/>
            <person name="Miller M.E."/>
            <person name="Silverstein K.A.T."/>
            <person name="Henningsen E."/>
            <person name="Hirsch C.D."/>
            <person name="Visser B."/>
            <person name="Pretorius Z.A."/>
            <person name="Steffenson B.J."/>
            <person name="Schwessinger B."/>
            <person name="Dodds P.N."/>
            <person name="Figueroa M."/>
        </authorList>
    </citation>
    <scope>NUCLEOTIDE SEQUENCE [LARGE SCALE GENOMIC DNA]</scope>
    <source>
        <strain evidence="2">21-0</strain>
        <strain evidence="3 5">Ug99</strain>
    </source>
</reference>
<dbReference type="Proteomes" id="UP000325313">
    <property type="component" value="Unassembled WGS sequence"/>
</dbReference>
<proteinExistence type="predicted"/>
<sequence length="50" mass="5910">MVVTMCNETMMVKEEGVVLDDLRQMADEEVSRSMPKRDWRGDMGMDLRRM</sequence>
<dbReference type="OrthoDB" id="5419821at2759"/>
<keyword evidence="4" id="KW-1185">Reference proteome</keyword>
<protein>
    <submittedName>
        <fullName evidence="2">Uncharacterized protein</fullName>
    </submittedName>
</protein>